<name>A0ABN7RQX4_OIKDI</name>
<dbReference type="Proteomes" id="UP001158576">
    <property type="component" value="Chromosome PAR"/>
</dbReference>
<proteinExistence type="predicted"/>
<dbReference type="EMBL" id="OU015568">
    <property type="protein sequence ID" value="CAG5081108.1"/>
    <property type="molecule type" value="Genomic_DNA"/>
</dbReference>
<evidence type="ECO:0000313" key="2">
    <source>
        <dbReference type="EMBL" id="CAG5081108.1"/>
    </source>
</evidence>
<evidence type="ECO:0000256" key="1">
    <source>
        <dbReference type="SAM" id="SignalP"/>
    </source>
</evidence>
<sequence length="99" mass="11991">MKILLTIFFLGSILAFPSRYAQSNRDLRFQFEEPDLFDNGRWTEYDIRSDFPESADFLSNHVVRTYHPDHPIVFDVNKYNRLIRRLNAEKQLRRNLDLR</sequence>
<protein>
    <submittedName>
        <fullName evidence="2">Oidioi.mRNA.OKI2018_I69.PAR.g9789.t1.cds</fullName>
    </submittedName>
</protein>
<gene>
    <name evidence="2" type="ORF">OKIOD_LOCUS1347</name>
</gene>
<accession>A0ABN7RQX4</accession>
<reference evidence="2 3" key="1">
    <citation type="submission" date="2021-04" db="EMBL/GenBank/DDBJ databases">
        <authorList>
            <person name="Bliznina A."/>
        </authorList>
    </citation>
    <scope>NUCLEOTIDE SEQUENCE [LARGE SCALE GENOMIC DNA]</scope>
</reference>
<keyword evidence="1" id="KW-0732">Signal</keyword>
<feature type="signal peptide" evidence="1">
    <location>
        <begin position="1"/>
        <end position="15"/>
    </location>
</feature>
<evidence type="ECO:0000313" key="3">
    <source>
        <dbReference type="Proteomes" id="UP001158576"/>
    </source>
</evidence>
<keyword evidence="3" id="KW-1185">Reference proteome</keyword>
<organism evidence="2 3">
    <name type="scientific">Oikopleura dioica</name>
    <name type="common">Tunicate</name>
    <dbReference type="NCBI Taxonomy" id="34765"/>
    <lineage>
        <taxon>Eukaryota</taxon>
        <taxon>Metazoa</taxon>
        <taxon>Chordata</taxon>
        <taxon>Tunicata</taxon>
        <taxon>Appendicularia</taxon>
        <taxon>Copelata</taxon>
        <taxon>Oikopleuridae</taxon>
        <taxon>Oikopleura</taxon>
    </lineage>
</organism>
<feature type="chain" id="PRO_5045351199" evidence="1">
    <location>
        <begin position="16"/>
        <end position="99"/>
    </location>
</feature>